<feature type="transmembrane region" description="Helical" evidence="7">
    <location>
        <begin position="144"/>
        <end position="163"/>
    </location>
</feature>
<keyword evidence="6 7" id="KW-0472">Membrane</keyword>
<feature type="transmembrane region" description="Helical" evidence="7">
    <location>
        <begin position="75"/>
        <end position="99"/>
    </location>
</feature>
<comment type="subcellular location">
    <subcellularLocation>
        <location evidence="1 7">Cell membrane</location>
        <topology evidence="1 7">Multi-pass membrane protein</topology>
    </subcellularLocation>
</comment>
<comment type="caution">
    <text evidence="9">The sequence shown here is derived from an EMBL/GenBank/DDBJ whole genome shotgun (WGS) entry which is preliminary data.</text>
</comment>
<dbReference type="Pfam" id="PF00528">
    <property type="entry name" value="BPD_transp_1"/>
    <property type="match status" value="1"/>
</dbReference>
<dbReference type="PANTHER" id="PTHR32243">
    <property type="entry name" value="MALTOSE TRANSPORT SYSTEM PERMEASE-RELATED"/>
    <property type="match status" value="1"/>
</dbReference>
<dbReference type="EMBL" id="WUQX01000001">
    <property type="protein sequence ID" value="MXP75415.1"/>
    <property type="molecule type" value="Genomic_DNA"/>
</dbReference>
<gene>
    <name evidence="9" type="ORF">GN277_08500</name>
</gene>
<protein>
    <submittedName>
        <fullName evidence="9">ABC transporter permease subunit</fullName>
    </submittedName>
</protein>
<dbReference type="InterPro" id="IPR000515">
    <property type="entry name" value="MetI-like"/>
</dbReference>
<dbReference type="GO" id="GO:0005886">
    <property type="term" value="C:plasma membrane"/>
    <property type="evidence" value="ECO:0007669"/>
    <property type="project" value="UniProtKB-SubCell"/>
</dbReference>
<sequence length="282" mass="30935">MANKSNSPKRILLRILLYIVVVIVCIVTLYPYFAMFCTALKNRAEIFSMNGTILPITAVWSNFIDVWHRAPMANYMLNSLMIAGGSTIIAMLCGIPAAYALARMKFKGQTIFLGFVIVSQMFAPVVLLIGIYKVMSILSLTDSIIGLIFINAAFNQAFTIWLLRGTFIGISVEMEQAATIDGCNRLQGMTKVLLPVAAPGIVTTLIFIFINAWNEYTVALCLISTSEREPLTVGINVFNGYNMIEWQYLFAASLFAIVPVVILFMGIEKNLVSGLASGGVKG</sequence>
<feature type="transmembrane region" description="Helical" evidence="7">
    <location>
        <begin position="12"/>
        <end position="33"/>
    </location>
</feature>
<evidence type="ECO:0000256" key="1">
    <source>
        <dbReference type="ARBA" id="ARBA00004651"/>
    </source>
</evidence>
<comment type="similarity">
    <text evidence="7">Belongs to the binding-protein-dependent transport system permease family.</text>
</comment>
<evidence type="ECO:0000259" key="8">
    <source>
        <dbReference type="PROSITE" id="PS50928"/>
    </source>
</evidence>
<evidence type="ECO:0000256" key="4">
    <source>
        <dbReference type="ARBA" id="ARBA00022692"/>
    </source>
</evidence>
<dbReference type="GO" id="GO:0055085">
    <property type="term" value="P:transmembrane transport"/>
    <property type="evidence" value="ECO:0007669"/>
    <property type="project" value="InterPro"/>
</dbReference>
<keyword evidence="5 7" id="KW-1133">Transmembrane helix</keyword>
<organism evidence="9 10">
    <name type="scientific">Sporofaciens musculi</name>
    <dbReference type="NCBI Taxonomy" id="2681861"/>
    <lineage>
        <taxon>Bacteria</taxon>
        <taxon>Bacillati</taxon>
        <taxon>Bacillota</taxon>
        <taxon>Clostridia</taxon>
        <taxon>Lachnospirales</taxon>
        <taxon>Lachnospiraceae</taxon>
        <taxon>Sporofaciens</taxon>
    </lineage>
</organism>
<keyword evidence="4 7" id="KW-0812">Transmembrane</keyword>
<dbReference type="AlphaFoldDB" id="A0A7X3SIG9"/>
<feature type="transmembrane region" description="Helical" evidence="7">
    <location>
        <begin position="246"/>
        <end position="267"/>
    </location>
</feature>
<evidence type="ECO:0000313" key="10">
    <source>
        <dbReference type="Proteomes" id="UP000460412"/>
    </source>
</evidence>
<feature type="transmembrane region" description="Helical" evidence="7">
    <location>
        <begin position="192"/>
        <end position="213"/>
    </location>
</feature>
<reference evidence="9 10" key="1">
    <citation type="submission" date="2019-12" db="EMBL/GenBank/DDBJ databases">
        <title>Sporaefaciens musculi gen. nov., sp. nov., a novel bacterium isolated from the caecum of an obese mouse.</title>
        <authorList>
            <person name="Rasmussen T.S."/>
            <person name="Streidl T."/>
            <person name="Hitch T.C.A."/>
            <person name="Wortmann E."/>
            <person name="Deptula P."/>
            <person name="Hansen M."/>
            <person name="Nielsen D.S."/>
            <person name="Clavel T."/>
            <person name="Vogensen F.K."/>
        </authorList>
    </citation>
    <scope>NUCLEOTIDE SEQUENCE [LARGE SCALE GENOMIC DNA]</scope>
    <source>
        <strain evidence="9 10">WCA-9-b2</strain>
    </source>
</reference>
<dbReference type="RefSeq" id="WP_159750673.1">
    <property type="nucleotide sequence ID" value="NZ_CASZNZ010000071.1"/>
</dbReference>
<keyword evidence="10" id="KW-1185">Reference proteome</keyword>
<name>A0A7X3SIG9_9FIRM</name>
<evidence type="ECO:0000256" key="6">
    <source>
        <dbReference type="ARBA" id="ARBA00023136"/>
    </source>
</evidence>
<evidence type="ECO:0000256" key="7">
    <source>
        <dbReference type="RuleBase" id="RU363032"/>
    </source>
</evidence>
<feature type="transmembrane region" description="Helical" evidence="7">
    <location>
        <begin position="111"/>
        <end position="132"/>
    </location>
</feature>
<evidence type="ECO:0000256" key="5">
    <source>
        <dbReference type="ARBA" id="ARBA00022989"/>
    </source>
</evidence>
<evidence type="ECO:0000256" key="3">
    <source>
        <dbReference type="ARBA" id="ARBA00022475"/>
    </source>
</evidence>
<dbReference type="Gene3D" id="1.10.3720.10">
    <property type="entry name" value="MetI-like"/>
    <property type="match status" value="1"/>
</dbReference>
<dbReference type="Proteomes" id="UP000460412">
    <property type="component" value="Unassembled WGS sequence"/>
</dbReference>
<dbReference type="InterPro" id="IPR035906">
    <property type="entry name" value="MetI-like_sf"/>
</dbReference>
<dbReference type="InterPro" id="IPR050901">
    <property type="entry name" value="BP-dep_ABC_trans_perm"/>
</dbReference>
<accession>A0A7X3SIG9</accession>
<dbReference type="PROSITE" id="PS50928">
    <property type="entry name" value="ABC_TM1"/>
    <property type="match status" value="1"/>
</dbReference>
<proteinExistence type="inferred from homology"/>
<keyword evidence="3" id="KW-1003">Cell membrane</keyword>
<evidence type="ECO:0000256" key="2">
    <source>
        <dbReference type="ARBA" id="ARBA00022448"/>
    </source>
</evidence>
<keyword evidence="2 7" id="KW-0813">Transport</keyword>
<evidence type="ECO:0000313" key="9">
    <source>
        <dbReference type="EMBL" id="MXP75415.1"/>
    </source>
</evidence>
<dbReference type="CDD" id="cd06261">
    <property type="entry name" value="TM_PBP2"/>
    <property type="match status" value="1"/>
</dbReference>
<feature type="domain" description="ABC transmembrane type-1" evidence="8">
    <location>
        <begin position="76"/>
        <end position="267"/>
    </location>
</feature>
<dbReference type="SUPFAM" id="SSF161098">
    <property type="entry name" value="MetI-like"/>
    <property type="match status" value="1"/>
</dbReference>
<dbReference type="PANTHER" id="PTHR32243:SF18">
    <property type="entry name" value="INNER MEMBRANE ABC TRANSPORTER PERMEASE PROTEIN YCJP"/>
    <property type="match status" value="1"/>
</dbReference>